<protein>
    <recommendedName>
        <fullName evidence="4">Ribosomal protein</fullName>
    </recommendedName>
</protein>
<dbReference type="PANTHER" id="PTHR42888:SF1">
    <property type="entry name" value="LARGE RIBOSOMAL SUBUNIT PROTEIN BL36C"/>
    <property type="match status" value="1"/>
</dbReference>
<dbReference type="GO" id="GO:0006412">
    <property type="term" value="P:translation"/>
    <property type="evidence" value="ECO:0007669"/>
    <property type="project" value="InterPro"/>
</dbReference>
<dbReference type="GO" id="GO:1990904">
    <property type="term" value="C:ribonucleoprotein complex"/>
    <property type="evidence" value="ECO:0007669"/>
    <property type="project" value="UniProtKB-KW"/>
</dbReference>
<dbReference type="InterPro" id="IPR000473">
    <property type="entry name" value="Ribosomal_bL36"/>
</dbReference>
<dbReference type="HAMAP" id="MF_00251">
    <property type="entry name" value="Ribosomal_bL36"/>
    <property type="match status" value="1"/>
</dbReference>
<accession>A0A8F8X8B6</accession>
<dbReference type="NCBIfam" id="TIGR01022">
    <property type="entry name" value="rpmJ_bact"/>
    <property type="match status" value="1"/>
</dbReference>
<dbReference type="Pfam" id="PF00444">
    <property type="entry name" value="Ribosomal_L36"/>
    <property type="match status" value="1"/>
</dbReference>
<dbReference type="GO" id="GO:0005737">
    <property type="term" value="C:cytoplasm"/>
    <property type="evidence" value="ECO:0007669"/>
    <property type="project" value="UniProtKB-ARBA"/>
</dbReference>
<dbReference type="PROSITE" id="PS00828">
    <property type="entry name" value="RIBOSOMAL_L36"/>
    <property type="match status" value="1"/>
</dbReference>
<dbReference type="SUPFAM" id="SSF57840">
    <property type="entry name" value="Ribosomal protein L36"/>
    <property type="match status" value="1"/>
</dbReference>
<dbReference type="GO" id="GO:0005840">
    <property type="term" value="C:ribosome"/>
    <property type="evidence" value="ECO:0007669"/>
    <property type="project" value="UniProtKB-KW"/>
</dbReference>
<gene>
    <name evidence="5" type="primary">rpl36</name>
</gene>
<geneLocation type="plastid" evidence="5"/>
<keyword evidence="5" id="KW-0934">Plastid</keyword>
<dbReference type="EMBL" id="MZ365054">
    <property type="protein sequence ID" value="QYB19157.1"/>
    <property type="molecule type" value="Genomic_DNA"/>
</dbReference>
<dbReference type="GO" id="GO:0003735">
    <property type="term" value="F:structural constituent of ribosome"/>
    <property type="evidence" value="ECO:0007669"/>
    <property type="project" value="InterPro"/>
</dbReference>
<dbReference type="AlphaFoldDB" id="A0A8F8X8B6"/>
<comment type="similarity">
    <text evidence="1 4">Belongs to the bacterial ribosomal protein bL36 family.</text>
</comment>
<name>A0A8F8X8B6_9STRA</name>
<dbReference type="EMBL" id="MZ365054">
    <property type="protein sequence ID" value="QYB18996.1"/>
    <property type="molecule type" value="Genomic_DNA"/>
</dbReference>
<reference evidence="5" key="1">
    <citation type="journal article" date="2021" name="Int. J. Mol. Sci.">
        <title>Extreme Enlargement of the Inverted Repeat Region in the Plastid Genomes of Diatoms from the Genus Climaconeis.</title>
        <authorList>
            <person name="Gastineau R."/>
            <person name="Davidovich N.A."/>
            <person name="Davidovich O.I."/>
            <person name="Lemieux C."/>
            <person name="Turmel M."/>
            <person name="Wrobel R.J."/>
            <person name="Witkowski A."/>
        </authorList>
    </citation>
    <scope>NUCLEOTIDE SEQUENCE</scope>
    <source>
        <strain evidence="5">SZCZ1888</strain>
    </source>
</reference>
<evidence type="ECO:0000256" key="1">
    <source>
        <dbReference type="ARBA" id="ARBA00007645"/>
    </source>
</evidence>
<keyword evidence="3 4" id="KW-0687">Ribonucleoprotein</keyword>
<evidence type="ECO:0000256" key="2">
    <source>
        <dbReference type="ARBA" id="ARBA00022980"/>
    </source>
</evidence>
<evidence type="ECO:0000256" key="4">
    <source>
        <dbReference type="RuleBase" id="RU000570"/>
    </source>
</evidence>
<dbReference type="PANTHER" id="PTHR42888">
    <property type="entry name" value="50S RIBOSOMAL PROTEIN L36, CHLOROPLASTIC"/>
    <property type="match status" value="1"/>
</dbReference>
<evidence type="ECO:0000256" key="3">
    <source>
        <dbReference type="ARBA" id="ARBA00023274"/>
    </source>
</evidence>
<dbReference type="InterPro" id="IPR035977">
    <property type="entry name" value="Ribosomal_bL36_sp"/>
</dbReference>
<proteinExistence type="inferred from homology"/>
<evidence type="ECO:0000313" key="5">
    <source>
        <dbReference type="EMBL" id="QYB19157.1"/>
    </source>
</evidence>
<keyword evidence="2 4" id="KW-0689">Ribosomal protein</keyword>
<sequence>MKVRPSVKKICDKCRIIKRDGKIMVICSNPKHKQRQG</sequence>
<organism evidence="5">
    <name type="scientific">Climaconeis cf. scalaris</name>
    <dbReference type="NCBI Taxonomy" id="2846828"/>
    <lineage>
        <taxon>Eukaryota</taxon>
        <taxon>Sar</taxon>
        <taxon>Stramenopiles</taxon>
        <taxon>Ochrophyta</taxon>
        <taxon>Bacillariophyta</taxon>
        <taxon>Bacillariophyceae</taxon>
        <taxon>Bacillariophycidae</taxon>
        <taxon>Naviculales</taxon>
        <taxon>Berkeleyaceae</taxon>
        <taxon>Climaconeis</taxon>
    </lineage>
</organism>